<proteinExistence type="predicted"/>
<reference evidence="1" key="2">
    <citation type="submission" date="2018-08" db="UniProtKB">
        <authorList>
            <consortium name="EnsemblPlants"/>
        </authorList>
    </citation>
    <scope>IDENTIFICATION</scope>
    <source>
        <strain evidence="1">Yugu1</strain>
    </source>
</reference>
<reference evidence="2" key="1">
    <citation type="journal article" date="2012" name="Nat. Biotechnol.">
        <title>Reference genome sequence of the model plant Setaria.</title>
        <authorList>
            <person name="Bennetzen J.L."/>
            <person name="Schmutz J."/>
            <person name="Wang H."/>
            <person name="Percifield R."/>
            <person name="Hawkins J."/>
            <person name="Pontaroli A.C."/>
            <person name="Estep M."/>
            <person name="Feng L."/>
            <person name="Vaughn J.N."/>
            <person name="Grimwood J."/>
            <person name="Jenkins J."/>
            <person name="Barry K."/>
            <person name="Lindquist E."/>
            <person name="Hellsten U."/>
            <person name="Deshpande S."/>
            <person name="Wang X."/>
            <person name="Wu X."/>
            <person name="Mitros T."/>
            <person name="Triplett J."/>
            <person name="Yang X."/>
            <person name="Ye C.Y."/>
            <person name="Mauro-Herrera M."/>
            <person name="Wang L."/>
            <person name="Li P."/>
            <person name="Sharma M."/>
            <person name="Sharma R."/>
            <person name="Ronald P.C."/>
            <person name="Panaud O."/>
            <person name="Kellogg E.A."/>
            <person name="Brutnell T.P."/>
            <person name="Doust A.N."/>
            <person name="Tuskan G.A."/>
            <person name="Rokhsar D."/>
            <person name="Devos K.M."/>
        </authorList>
    </citation>
    <scope>NUCLEOTIDE SEQUENCE [LARGE SCALE GENOMIC DNA]</scope>
    <source>
        <strain evidence="2">cv. Yugu1</strain>
    </source>
</reference>
<organism evidence="1 2">
    <name type="scientific">Setaria italica</name>
    <name type="common">Foxtail millet</name>
    <name type="synonym">Panicum italicum</name>
    <dbReference type="NCBI Taxonomy" id="4555"/>
    <lineage>
        <taxon>Eukaryota</taxon>
        <taxon>Viridiplantae</taxon>
        <taxon>Streptophyta</taxon>
        <taxon>Embryophyta</taxon>
        <taxon>Tracheophyta</taxon>
        <taxon>Spermatophyta</taxon>
        <taxon>Magnoliopsida</taxon>
        <taxon>Liliopsida</taxon>
        <taxon>Poales</taxon>
        <taxon>Poaceae</taxon>
        <taxon>PACMAD clade</taxon>
        <taxon>Panicoideae</taxon>
        <taxon>Panicodae</taxon>
        <taxon>Paniceae</taxon>
        <taxon>Cenchrinae</taxon>
        <taxon>Setaria</taxon>
    </lineage>
</organism>
<dbReference type="HOGENOM" id="CLU_3377924_0_0_1"/>
<dbReference type="Proteomes" id="UP000004995">
    <property type="component" value="Unassembled WGS sequence"/>
</dbReference>
<keyword evidence="2" id="KW-1185">Reference proteome</keyword>
<evidence type="ECO:0000313" key="1">
    <source>
        <dbReference type="EnsemblPlants" id="KQL15574"/>
    </source>
</evidence>
<dbReference type="AlphaFoldDB" id="K3ZFZ9"/>
<accession>K3ZFZ9</accession>
<name>K3ZFZ9_SETIT</name>
<dbReference type="EMBL" id="AGNK02001736">
    <property type="status" value="NOT_ANNOTATED_CDS"/>
    <property type="molecule type" value="Genomic_DNA"/>
</dbReference>
<dbReference type="InParanoid" id="K3ZFZ9"/>
<sequence length="34" mass="3863">MLLIWCKGGWPQLCQDNVGIGLMVEFELGNDLRI</sequence>
<dbReference type="Gramene" id="KQL15574">
    <property type="protein sequence ID" value="KQL15574"/>
    <property type="gene ID" value="SETIT_025501mg"/>
</dbReference>
<protein>
    <submittedName>
        <fullName evidence="1">Uncharacterized protein</fullName>
    </submittedName>
</protein>
<dbReference type="EnsemblPlants" id="KQL15574">
    <property type="protein sequence ID" value="KQL15574"/>
    <property type="gene ID" value="SETIT_025501mg"/>
</dbReference>
<evidence type="ECO:0000313" key="2">
    <source>
        <dbReference type="Proteomes" id="UP000004995"/>
    </source>
</evidence>